<dbReference type="KEGG" id="fau:Fraau_2168"/>
<organism evidence="1 2">
    <name type="scientific">Frateuria aurantia (strain ATCC 33424 / DSM 6220 / KCTC 2777 / LMG 1558 / NBRC 3245 / NCIMB 13370)</name>
    <name type="common">Acetobacter aurantius</name>
    <dbReference type="NCBI Taxonomy" id="767434"/>
    <lineage>
        <taxon>Bacteria</taxon>
        <taxon>Pseudomonadati</taxon>
        <taxon>Pseudomonadota</taxon>
        <taxon>Gammaproteobacteria</taxon>
        <taxon>Lysobacterales</taxon>
        <taxon>Rhodanobacteraceae</taxon>
        <taxon>Frateuria</taxon>
    </lineage>
</organism>
<dbReference type="HOGENOM" id="CLU_035354_0_1_6"/>
<dbReference type="PIRSF" id="PIRSF012318">
    <property type="entry name" value="UCP012318"/>
    <property type="match status" value="1"/>
</dbReference>
<dbReference type="EMBL" id="CP003350">
    <property type="protein sequence ID" value="AFC86550.1"/>
    <property type="molecule type" value="Genomic_DNA"/>
</dbReference>
<dbReference type="CDD" id="cd00657">
    <property type="entry name" value="Ferritin_like"/>
    <property type="match status" value="1"/>
</dbReference>
<dbReference type="eggNOG" id="COG2833">
    <property type="taxonomic scope" value="Bacteria"/>
</dbReference>
<dbReference type="STRING" id="767434.Fraau_2168"/>
<dbReference type="InterPro" id="IPR009078">
    <property type="entry name" value="Ferritin-like_SF"/>
</dbReference>
<dbReference type="Pfam" id="PF04305">
    <property type="entry name" value="DUF455"/>
    <property type="match status" value="1"/>
</dbReference>
<dbReference type="AlphaFoldDB" id="H8L474"/>
<name>H8L474_FRAAD</name>
<dbReference type="RefSeq" id="WP_014403553.1">
    <property type="nucleotide sequence ID" value="NC_017033.1"/>
</dbReference>
<accession>H8L474</accession>
<evidence type="ECO:0000313" key="1">
    <source>
        <dbReference type="EMBL" id="AFC86550.1"/>
    </source>
</evidence>
<keyword evidence="2" id="KW-1185">Reference proteome</keyword>
<dbReference type="InterPro" id="IPR007402">
    <property type="entry name" value="DUF455"/>
</dbReference>
<sequence length="282" mass="31083">MSGLIPDQLQACALQGLQACDPDEKIRLTQALRRAWMAGQLHLADLDAPAAEPMPAPGRPALPRLVSPRTLAQRGLGTLQGRQALVHAVAHIELNAVDLALDALYRFRGMPPAFYQDWIDCADDEARHFVMVRQRLRAMGSDYGQFDAHNGLWEMACRTADSLLARMALVPRVLEARGLDVTPGMITRLQAVGDDDTVAVLEVILREEVAHVKAGTRWFRHACDLEGREPIETFLGLVRQHMGTQLRGPFNRPARVEAGFLEEELDRLAKLALEPPGAAPSV</sequence>
<protein>
    <recommendedName>
        <fullName evidence="3">Ferritin-like domain-containing protein</fullName>
    </recommendedName>
</protein>
<proteinExistence type="predicted"/>
<evidence type="ECO:0008006" key="3">
    <source>
        <dbReference type="Google" id="ProtNLM"/>
    </source>
</evidence>
<dbReference type="InterPro" id="IPR011197">
    <property type="entry name" value="UCP012318"/>
</dbReference>
<dbReference type="Proteomes" id="UP000005234">
    <property type="component" value="Chromosome"/>
</dbReference>
<dbReference type="PANTHER" id="PTHR42782:SF4">
    <property type="entry name" value="DUF455 DOMAIN-CONTAINING PROTEIN"/>
    <property type="match status" value="1"/>
</dbReference>
<dbReference type="SUPFAM" id="SSF47240">
    <property type="entry name" value="Ferritin-like"/>
    <property type="match status" value="1"/>
</dbReference>
<dbReference type="PANTHER" id="PTHR42782">
    <property type="entry name" value="SI:CH73-314G15.3"/>
    <property type="match status" value="1"/>
</dbReference>
<gene>
    <name evidence="1" type="ordered locus">Fraau_2168</name>
</gene>
<reference evidence="1" key="1">
    <citation type="submission" date="2012-02" db="EMBL/GenBank/DDBJ databases">
        <title>The complete genome of Frateuria aurantia DSM 6220.</title>
        <authorList>
            <consortium name="US DOE Joint Genome Institute (JGI-PGF)"/>
            <person name="Lucas S."/>
            <person name="Copeland A."/>
            <person name="Lapidus A."/>
            <person name="Glavina del Rio T."/>
            <person name="Dalin E."/>
            <person name="Tice H."/>
            <person name="Bruce D."/>
            <person name="Goodwin L."/>
            <person name="Pitluck S."/>
            <person name="Peters L."/>
            <person name="Ovchinnikova G."/>
            <person name="Teshima H."/>
            <person name="Kyrpides N."/>
            <person name="Mavromatis K."/>
            <person name="Ivanova N."/>
            <person name="Brettin T."/>
            <person name="Detter J.C."/>
            <person name="Han C."/>
            <person name="Larimer F."/>
            <person name="Land M."/>
            <person name="Hauser L."/>
            <person name="Markowitz V."/>
            <person name="Cheng J.-F."/>
            <person name="Hugenholtz P."/>
            <person name="Woyke T."/>
            <person name="Wu D."/>
            <person name="Brambilla E."/>
            <person name="Klenk H.-P."/>
            <person name="Eisen J.A."/>
        </authorList>
    </citation>
    <scope>NUCLEOTIDE SEQUENCE</scope>
    <source>
        <strain evidence="1">DSM 6220</strain>
    </source>
</reference>
<evidence type="ECO:0000313" key="2">
    <source>
        <dbReference type="Proteomes" id="UP000005234"/>
    </source>
</evidence>